<keyword evidence="2" id="KW-0472">Membrane</keyword>
<evidence type="ECO:0000256" key="1">
    <source>
        <dbReference type="SAM" id="Coils"/>
    </source>
</evidence>
<proteinExistence type="predicted"/>
<dbReference type="EMBL" id="JAGSCS010000003">
    <property type="protein sequence ID" value="MBR0575373.1"/>
    <property type="molecule type" value="Genomic_DNA"/>
</dbReference>
<gene>
    <name evidence="4" type="ORF">KCG48_03365</name>
</gene>
<sequence length="272" mass="30688">MNCSNCNHENREGSRFCNQCGFPLQESKVTLGAYDEENPPRSSFFHRQEKSSVLAVEDHSQPFAGTGALDIAPEEIYDRDRKKRGRRSPFLRLGLVVVLLTMVLAGIYGVKYAVSTQEDRIAQAENLKAQKAQAEELQKLENYREKFNTVVTRFEEQGAVIQANIDSLTTLRINRFVKGLGLGDGFNSLVNKLFDVSQVGEMKESGETLDLLVLELVSPPKTFESKYEMLLHLQETESAIQGLFQGEVTSDTKTELEELNAEYQQLLTDIKR</sequence>
<keyword evidence="2" id="KW-1133">Transmembrane helix</keyword>
<accession>A0A941CQ72</accession>
<keyword evidence="2" id="KW-0812">Transmembrane</keyword>
<feature type="coiled-coil region" evidence="1">
    <location>
        <begin position="117"/>
        <end position="146"/>
    </location>
</feature>
<dbReference type="Proteomes" id="UP000675379">
    <property type="component" value="Unassembled WGS sequence"/>
</dbReference>
<dbReference type="InterPro" id="IPR026870">
    <property type="entry name" value="Zinc_ribbon_dom"/>
</dbReference>
<keyword evidence="1" id="KW-0175">Coiled coil</keyword>
<feature type="domain" description="Zinc-ribbon" evidence="3">
    <location>
        <begin position="3"/>
        <end position="24"/>
    </location>
</feature>
<evidence type="ECO:0000256" key="2">
    <source>
        <dbReference type="SAM" id="Phobius"/>
    </source>
</evidence>
<reference evidence="4" key="1">
    <citation type="submission" date="2021-04" db="EMBL/GenBank/DDBJ databases">
        <title>Proteiniclasticum sedimins sp. nov., an obligate anaerobic bacterium isolated from anaerobic sludge.</title>
        <authorList>
            <person name="Liu J."/>
        </authorList>
    </citation>
    <scope>NUCLEOTIDE SEQUENCE</scope>
    <source>
        <strain evidence="4">BAD-10</strain>
    </source>
</reference>
<dbReference type="AlphaFoldDB" id="A0A941CQ72"/>
<dbReference type="Pfam" id="PF13240">
    <property type="entry name" value="Zn_Ribbon_1"/>
    <property type="match status" value="1"/>
</dbReference>
<protein>
    <submittedName>
        <fullName evidence="4">Zinc ribbon domain-containing protein</fullName>
    </submittedName>
</protein>
<evidence type="ECO:0000259" key="3">
    <source>
        <dbReference type="Pfam" id="PF13240"/>
    </source>
</evidence>
<organism evidence="4 5">
    <name type="scientific">Proteiniclasticum sediminis</name>
    <dbReference type="NCBI Taxonomy" id="2804028"/>
    <lineage>
        <taxon>Bacteria</taxon>
        <taxon>Bacillati</taxon>
        <taxon>Bacillota</taxon>
        <taxon>Clostridia</taxon>
        <taxon>Eubacteriales</taxon>
        <taxon>Clostridiaceae</taxon>
        <taxon>Proteiniclasticum</taxon>
    </lineage>
</organism>
<dbReference type="RefSeq" id="WP_211799897.1">
    <property type="nucleotide sequence ID" value="NZ_JAGSCS010000003.1"/>
</dbReference>
<feature type="transmembrane region" description="Helical" evidence="2">
    <location>
        <begin position="90"/>
        <end position="110"/>
    </location>
</feature>
<evidence type="ECO:0000313" key="4">
    <source>
        <dbReference type="EMBL" id="MBR0575373.1"/>
    </source>
</evidence>
<name>A0A941CQ72_9CLOT</name>
<comment type="caution">
    <text evidence="4">The sequence shown here is derived from an EMBL/GenBank/DDBJ whole genome shotgun (WGS) entry which is preliminary data.</text>
</comment>
<evidence type="ECO:0000313" key="5">
    <source>
        <dbReference type="Proteomes" id="UP000675379"/>
    </source>
</evidence>
<keyword evidence="5" id="KW-1185">Reference proteome</keyword>